<dbReference type="AlphaFoldDB" id="A0AAD5XX39"/>
<protein>
    <recommendedName>
        <fullName evidence="4 12">GDP-Man:Man(3)GlcNAc(2)-PP-Dol alpha-1,2-mannosyltransferase</fullName>
        <ecNumber evidence="3 12">2.4.1.131</ecNumber>
    </recommendedName>
</protein>
<feature type="domain" description="Glycosyl transferase family 1" evidence="13">
    <location>
        <begin position="270"/>
        <end position="445"/>
    </location>
</feature>
<organism evidence="15 16">
    <name type="scientific">Clydaea vesicula</name>
    <dbReference type="NCBI Taxonomy" id="447962"/>
    <lineage>
        <taxon>Eukaryota</taxon>
        <taxon>Fungi</taxon>
        <taxon>Fungi incertae sedis</taxon>
        <taxon>Chytridiomycota</taxon>
        <taxon>Chytridiomycota incertae sedis</taxon>
        <taxon>Chytridiomycetes</taxon>
        <taxon>Lobulomycetales</taxon>
        <taxon>Lobulomycetaceae</taxon>
        <taxon>Clydaea</taxon>
    </lineage>
</organism>
<keyword evidence="7 12" id="KW-0812">Transmembrane</keyword>
<feature type="domain" description="ALG11 mannosyltransferase N-terminal" evidence="14">
    <location>
        <begin position="38"/>
        <end position="247"/>
    </location>
</feature>
<keyword evidence="5 12" id="KW-0328">Glycosyltransferase</keyword>
<dbReference type="Proteomes" id="UP001211065">
    <property type="component" value="Unassembled WGS sequence"/>
</dbReference>
<dbReference type="GO" id="GO:0005789">
    <property type="term" value="C:endoplasmic reticulum membrane"/>
    <property type="evidence" value="ECO:0007669"/>
    <property type="project" value="UniProtKB-SubCell"/>
</dbReference>
<dbReference type="CDD" id="cd03806">
    <property type="entry name" value="GT4_ALG11-like"/>
    <property type="match status" value="1"/>
</dbReference>
<comment type="catalytic activity">
    <reaction evidence="11 12">
        <text>an alpha-D-Man-(1-&gt;3)-[alpha-D-Man-(1-&gt;6)]-beta-D-Man-(1-&gt;4)-beta-D-GlcNAc-(1-&gt;4)-alpha-D-GlcNAc-diphospho-di-trans,poly-cis-dolichol + 2 GDP-alpha-D-mannose = an alpha-D-Man-(1-&gt;2)-alpha-D-Man-(1-&gt;2)-alpha-D-Man-(1-&gt;3)-[alpha-D-Man-(1-&gt;6)]-beta-D-Man-(1-&gt;4)-beta-D-GlcNAc-(1-&gt;4)-alpha-D-GlcNAc-diphospho-di-trans,poly-cis-dolichol + 2 GDP + 2 H(+)</text>
        <dbReference type="Rhea" id="RHEA:29523"/>
        <dbReference type="Rhea" id="RHEA-COMP:19515"/>
        <dbReference type="Rhea" id="RHEA-COMP:19516"/>
        <dbReference type="ChEBI" id="CHEBI:15378"/>
        <dbReference type="ChEBI" id="CHEBI:57527"/>
        <dbReference type="ChEBI" id="CHEBI:58189"/>
        <dbReference type="ChEBI" id="CHEBI:132511"/>
        <dbReference type="ChEBI" id="CHEBI:132515"/>
        <dbReference type="EC" id="2.4.1.131"/>
    </reaction>
    <physiologicalReaction direction="left-to-right" evidence="11 12">
        <dbReference type="Rhea" id="RHEA:29524"/>
    </physiologicalReaction>
</comment>
<evidence type="ECO:0000256" key="7">
    <source>
        <dbReference type="ARBA" id="ARBA00022692"/>
    </source>
</evidence>
<sequence length="468" mass="53776">MHTFTIVIIAFALLSSLFRILKNKLKLKQRIRHNIGNKVIAFFHPFCDGGGGGERVLWTAIHAIQHKKELSHYTILIYSSDIPKSKKELLAKVKDQFNIVIFEQGLEVVQLKMWKWLEAKRYPRFTLIAQSLGSIIVGLEALWIFIPDIYIDTIGHSFIYPVVNFFFDCVVVAYIHYPTISTDMLKNVKYGMANFNNDKRIAGSAILSNAKLIYYNFFAVLYGFAGYFTNLVMVNSTWTQNHIKHIWRFNFNEPKIVYPPCDTTSMLKIKLNDFKRKLIILSIAQFRPEKNHLLQVKSFKMFLDLNPKFEGKVELILVGSCRNQEDRKRIDDLKTVIMELNLSNAVKIVENAPYSVLFDYLESATIGIHTMTDEHFGIGIIEYMASGVIPLAHDSGGPKSDIVVDYKGEKTGYLACTVEEYASGIKTILELSYRERSKIQLNARNLITEKFSEENFSKMFIDNLSKVL</sequence>
<proteinExistence type="inferred from homology"/>
<dbReference type="InterPro" id="IPR001296">
    <property type="entry name" value="Glyco_trans_1"/>
</dbReference>
<dbReference type="InterPro" id="IPR038013">
    <property type="entry name" value="ALG11"/>
</dbReference>
<evidence type="ECO:0000256" key="1">
    <source>
        <dbReference type="ARBA" id="ARBA00004389"/>
    </source>
</evidence>
<evidence type="ECO:0000313" key="16">
    <source>
        <dbReference type="Proteomes" id="UP001211065"/>
    </source>
</evidence>
<name>A0AAD5XX39_9FUNG</name>
<comment type="function">
    <text evidence="12">GDP-Man:Man(3)GlcNAc(2)-PP-Dol alpha-1,2-mannosyltransferase that operates in the biosynthetic pathway of dolichol-linked oligosaccharides, the glycan precursors employed in protein asparagine (N)-glycosylation. The assembly of dolichol-linked oligosaccharides begins on the cytosolic side of the endoplasmic reticulum membrane and finishes in its lumen. The sequential addition of sugars to dolichol pyrophosphate produces dolichol-linked oligosaccharides containing fourteen sugars, including two GlcNAcs, nine mannoses and three glucoses. Once assembled, the oligosaccharide is transferred from the lipid to nascent proteins by oligosaccharyltransferases. Catalyzes, on the cytoplasmic face of the endoplasmic reticulum, the addition of the fourth and fifth mannose residues to the dolichol-linked oligosaccharide chain, to produce Man(5)GlcNAc(2)-PP-dolichol core oligosaccharide.</text>
</comment>
<evidence type="ECO:0000313" key="15">
    <source>
        <dbReference type="EMBL" id="KAJ3223143.1"/>
    </source>
</evidence>
<dbReference type="GO" id="GO:0004377">
    <property type="term" value="F:GDP-Man:Man(3)GlcNAc(2)-PP-Dol alpha-1,2-mannosyltransferase activity"/>
    <property type="evidence" value="ECO:0007669"/>
    <property type="project" value="UniProtKB-UniRule"/>
</dbReference>
<dbReference type="Pfam" id="PF15924">
    <property type="entry name" value="ALG11_N"/>
    <property type="match status" value="1"/>
</dbReference>
<evidence type="ECO:0000256" key="3">
    <source>
        <dbReference type="ARBA" id="ARBA00012645"/>
    </source>
</evidence>
<comment type="subcellular location">
    <subcellularLocation>
        <location evidence="1">Endoplasmic reticulum membrane</location>
        <topology evidence="1">Single-pass membrane protein</topology>
    </subcellularLocation>
</comment>
<feature type="transmembrane region" description="Helical" evidence="12">
    <location>
        <begin position="158"/>
        <end position="177"/>
    </location>
</feature>
<keyword evidence="10 12" id="KW-0472">Membrane</keyword>
<evidence type="ECO:0000256" key="5">
    <source>
        <dbReference type="ARBA" id="ARBA00022676"/>
    </source>
</evidence>
<keyword evidence="8 12" id="KW-0256">Endoplasmic reticulum</keyword>
<keyword evidence="9 12" id="KW-1133">Transmembrane helix</keyword>
<dbReference type="EC" id="2.4.1.131" evidence="3 12"/>
<comment type="similarity">
    <text evidence="12">Belongs to the glycosyltransferase group 1 family. Glycosyltransferase 4 subfamily.</text>
</comment>
<comment type="caution">
    <text evidence="15">The sequence shown here is derived from an EMBL/GenBank/DDBJ whole genome shotgun (WGS) entry which is preliminary data.</text>
</comment>
<reference evidence="15" key="1">
    <citation type="submission" date="2020-05" db="EMBL/GenBank/DDBJ databases">
        <title>Phylogenomic resolution of chytrid fungi.</title>
        <authorList>
            <person name="Stajich J.E."/>
            <person name="Amses K."/>
            <person name="Simmons R."/>
            <person name="Seto K."/>
            <person name="Myers J."/>
            <person name="Bonds A."/>
            <person name="Quandt C.A."/>
            <person name="Barry K."/>
            <person name="Liu P."/>
            <person name="Grigoriev I."/>
            <person name="Longcore J.E."/>
            <person name="James T.Y."/>
        </authorList>
    </citation>
    <scope>NUCLEOTIDE SEQUENCE</scope>
    <source>
        <strain evidence="15">JEL0476</strain>
    </source>
</reference>
<evidence type="ECO:0000256" key="6">
    <source>
        <dbReference type="ARBA" id="ARBA00022679"/>
    </source>
</evidence>
<evidence type="ECO:0000256" key="12">
    <source>
        <dbReference type="RuleBase" id="RU367051"/>
    </source>
</evidence>
<keyword evidence="6 12" id="KW-0808">Transferase</keyword>
<accession>A0AAD5XX39</accession>
<dbReference type="GO" id="GO:0006487">
    <property type="term" value="P:protein N-linked glycosylation"/>
    <property type="evidence" value="ECO:0007669"/>
    <property type="project" value="TreeGrafter"/>
</dbReference>
<dbReference type="PANTHER" id="PTHR45919">
    <property type="entry name" value="GDP-MAN:MAN(3)GLCNAC(2)-PP-DOL ALPHA-1,2-MANNOSYLTRANSFERASE"/>
    <property type="match status" value="1"/>
</dbReference>
<evidence type="ECO:0000259" key="13">
    <source>
        <dbReference type="Pfam" id="PF00534"/>
    </source>
</evidence>
<dbReference type="Pfam" id="PF00534">
    <property type="entry name" value="Glycos_transf_1"/>
    <property type="match status" value="1"/>
</dbReference>
<feature type="transmembrane region" description="Helical" evidence="12">
    <location>
        <begin position="212"/>
        <end position="234"/>
    </location>
</feature>
<evidence type="ECO:0000256" key="4">
    <source>
        <dbReference type="ARBA" id="ARBA00022018"/>
    </source>
</evidence>
<dbReference type="Gene3D" id="3.40.50.2000">
    <property type="entry name" value="Glycogen Phosphorylase B"/>
    <property type="match status" value="1"/>
</dbReference>
<evidence type="ECO:0000256" key="10">
    <source>
        <dbReference type="ARBA" id="ARBA00023136"/>
    </source>
</evidence>
<dbReference type="SUPFAM" id="SSF53756">
    <property type="entry name" value="UDP-Glycosyltransferase/glycogen phosphorylase"/>
    <property type="match status" value="1"/>
</dbReference>
<gene>
    <name evidence="15" type="primary">ALG11</name>
    <name evidence="15" type="ORF">HK099_001490</name>
</gene>
<dbReference type="PANTHER" id="PTHR45919:SF1">
    <property type="entry name" value="GDP-MAN:MAN(3)GLCNAC(2)-PP-DOL ALPHA-1,2-MANNOSYLTRANSFERASE"/>
    <property type="match status" value="1"/>
</dbReference>
<feature type="transmembrane region" description="Helical" evidence="12">
    <location>
        <begin position="125"/>
        <end position="146"/>
    </location>
</feature>
<keyword evidence="16" id="KW-1185">Reference proteome</keyword>
<evidence type="ECO:0000256" key="9">
    <source>
        <dbReference type="ARBA" id="ARBA00022989"/>
    </source>
</evidence>
<evidence type="ECO:0000256" key="2">
    <source>
        <dbReference type="ARBA" id="ARBA00004922"/>
    </source>
</evidence>
<feature type="transmembrane region" description="Helical" evidence="12">
    <location>
        <begin position="6"/>
        <end position="22"/>
    </location>
</feature>
<evidence type="ECO:0000256" key="8">
    <source>
        <dbReference type="ARBA" id="ARBA00022824"/>
    </source>
</evidence>
<dbReference type="EMBL" id="JADGJW010000142">
    <property type="protein sequence ID" value="KAJ3223143.1"/>
    <property type="molecule type" value="Genomic_DNA"/>
</dbReference>
<evidence type="ECO:0000259" key="14">
    <source>
        <dbReference type="Pfam" id="PF15924"/>
    </source>
</evidence>
<comment type="pathway">
    <text evidence="2 12">Protein modification; protein glycosylation.</text>
</comment>
<evidence type="ECO:0000256" key="11">
    <source>
        <dbReference type="ARBA" id="ARBA00045065"/>
    </source>
</evidence>
<dbReference type="InterPro" id="IPR031814">
    <property type="entry name" value="ALG11_N"/>
</dbReference>